<evidence type="ECO:0000313" key="2">
    <source>
        <dbReference type="EMBL" id="KAK3256238.1"/>
    </source>
</evidence>
<dbReference type="Proteomes" id="UP001190700">
    <property type="component" value="Unassembled WGS sequence"/>
</dbReference>
<evidence type="ECO:0000256" key="1">
    <source>
        <dbReference type="SAM" id="MobiDB-lite"/>
    </source>
</evidence>
<proteinExistence type="predicted"/>
<keyword evidence="3" id="KW-1185">Reference proteome</keyword>
<name>A0AAE0FAT1_9CHLO</name>
<feature type="non-terminal residue" evidence="2">
    <location>
        <position position="285"/>
    </location>
</feature>
<feature type="region of interest" description="Disordered" evidence="1">
    <location>
        <begin position="71"/>
        <end position="157"/>
    </location>
</feature>
<comment type="caution">
    <text evidence="2">The sequence shown here is derived from an EMBL/GenBank/DDBJ whole genome shotgun (WGS) entry which is preliminary data.</text>
</comment>
<dbReference type="EMBL" id="LGRX02021852">
    <property type="protein sequence ID" value="KAK3256238.1"/>
    <property type="molecule type" value="Genomic_DNA"/>
</dbReference>
<protein>
    <submittedName>
        <fullName evidence="2">Uncharacterized protein</fullName>
    </submittedName>
</protein>
<gene>
    <name evidence="2" type="ORF">CYMTET_34616</name>
</gene>
<reference evidence="2 3" key="1">
    <citation type="journal article" date="2015" name="Genome Biol. Evol.">
        <title>Comparative Genomics of a Bacterivorous Green Alga Reveals Evolutionary Causalities and Consequences of Phago-Mixotrophic Mode of Nutrition.</title>
        <authorList>
            <person name="Burns J.A."/>
            <person name="Paasch A."/>
            <person name="Narechania A."/>
            <person name="Kim E."/>
        </authorList>
    </citation>
    <scope>NUCLEOTIDE SEQUENCE [LARGE SCALE GENOMIC DNA]</scope>
    <source>
        <strain evidence="2 3">PLY_AMNH</strain>
    </source>
</reference>
<dbReference type="AlphaFoldDB" id="A0AAE0FAT1"/>
<accession>A0AAE0FAT1</accession>
<sequence>MWAEANELLRACSKLEDANLTRFTGSFRSRAETLRSFTEVGRMPDFIKTVKSLLEEDLNVIVTATLPIQPAREEPVSAEPSISEPFGNEDGGNEDGSSGMRAEEPTGNEAGGSGMRAEATVDNEPPTRAPQLPGNNKSTAGKRKLSSSRGQTRREASKLRLEAGTIFNATKMFDEAPFFDSLWDHSSYNYTRFCCFVGVGCKLLLAEGDHPSFLHSFSLEGAVRFAAAELRYDAAATEKDRRFKIFTQGVRLNTLEDLLRPYFLQLSGGVIDWLAHLDPDKATDV</sequence>
<organism evidence="2 3">
    <name type="scientific">Cymbomonas tetramitiformis</name>
    <dbReference type="NCBI Taxonomy" id="36881"/>
    <lineage>
        <taxon>Eukaryota</taxon>
        <taxon>Viridiplantae</taxon>
        <taxon>Chlorophyta</taxon>
        <taxon>Pyramimonadophyceae</taxon>
        <taxon>Pyramimonadales</taxon>
        <taxon>Pyramimonadaceae</taxon>
        <taxon>Cymbomonas</taxon>
    </lineage>
</organism>
<evidence type="ECO:0000313" key="3">
    <source>
        <dbReference type="Proteomes" id="UP001190700"/>
    </source>
</evidence>